<reference evidence="2" key="2">
    <citation type="submission" date="2025-08" db="UniProtKB">
        <authorList>
            <consortium name="Ensembl"/>
        </authorList>
    </citation>
    <scope>IDENTIFICATION</scope>
</reference>
<sequence>MIMILIFVKLLRGDKKSDGEEGGDKKSDGEEGGDKKSDGEEGGDKKSDGEVVDQSPNISVKKKKNVFV</sequence>
<reference evidence="2" key="3">
    <citation type="submission" date="2025-09" db="UniProtKB">
        <authorList>
            <consortium name="Ensembl"/>
        </authorList>
    </citation>
    <scope>IDENTIFICATION</scope>
</reference>
<keyword evidence="3" id="KW-1185">Reference proteome</keyword>
<evidence type="ECO:0000313" key="3">
    <source>
        <dbReference type="Proteomes" id="UP000694402"/>
    </source>
</evidence>
<dbReference type="Ensembl" id="ENSOTST00005114738.1">
    <property type="protein sequence ID" value="ENSOTSP00005123905.1"/>
    <property type="gene ID" value="ENSOTSG00005058934.1"/>
</dbReference>
<reference evidence="3" key="1">
    <citation type="journal article" date="2018" name="PLoS ONE">
        <title>Chinook salmon (Oncorhynchus tshawytscha) genome and transcriptome.</title>
        <authorList>
            <person name="Christensen K.A."/>
            <person name="Leong J.S."/>
            <person name="Sakhrani D."/>
            <person name="Biagi C.A."/>
            <person name="Minkley D.R."/>
            <person name="Withler R.E."/>
            <person name="Rondeau E.B."/>
            <person name="Koop B.F."/>
            <person name="Devlin R.H."/>
        </authorList>
    </citation>
    <scope>NUCLEOTIDE SEQUENCE [LARGE SCALE GENOMIC DNA]</scope>
</reference>
<evidence type="ECO:0000313" key="2">
    <source>
        <dbReference type="Ensembl" id="ENSOTSP00005123905.1"/>
    </source>
</evidence>
<organism evidence="2 3">
    <name type="scientific">Oncorhynchus tshawytscha</name>
    <name type="common">Chinook salmon</name>
    <name type="synonym">Salmo tshawytscha</name>
    <dbReference type="NCBI Taxonomy" id="74940"/>
    <lineage>
        <taxon>Eukaryota</taxon>
        <taxon>Metazoa</taxon>
        <taxon>Chordata</taxon>
        <taxon>Craniata</taxon>
        <taxon>Vertebrata</taxon>
        <taxon>Euteleostomi</taxon>
        <taxon>Actinopterygii</taxon>
        <taxon>Neopterygii</taxon>
        <taxon>Teleostei</taxon>
        <taxon>Protacanthopterygii</taxon>
        <taxon>Salmoniformes</taxon>
        <taxon>Salmonidae</taxon>
        <taxon>Salmoninae</taxon>
        <taxon>Oncorhynchus</taxon>
    </lineage>
</organism>
<dbReference type="Proteomes" id="UP000694402">
    <property type="component" value="Unassembled WGS sequence"/>
</dbReference>
<feature type="compositionally biased region" description="Basic and acidic residues" evidence="1">
    <location>
        <begin position="15"/>
        <end position="49"/>
    </location>
</feature>
<accession>A0AAZ3Q684</accession>
<protein>
    <submittedName>
        <fullName evidence="2">Uncharacterized protein</fullName>
    </submittedName>
</protein>
<proteinExistence type="predicted"/>
<feature type="region of interest" description="Disordered" evidence="1">
    <location>
        <begin position="15"/>
        <end position="68"/>
    </location>
</feature>
<name>A0AAZ3Q684_ONCTS</name>
<evidence type="ECO:0000256" key="1">
    <source>
        <dbReference type="SAM" id="MobiDB-lite"/>
    </source>
</evidence>
<dbReference type="AlphaFoldDB" id="A0AAZ3Q684"/>